<dbReference type="AlphaFoldDB" id="A0A381YNX8"/>
<evidence type="ECO:0000256" key="1">
    <source>
        <dbReference type="SAM" id="Phobius"/>
    </source>
</evidence>
<feature type="non-terminal residue" evidence="2">
    <location>
        <position position="28"/>
    </location>
</feature>
<keyword evidence="1" id="KW-0812">Transmembrane</keyword>
<dbReference type="EMBL" id="UINC01018612">
    <property type="protein sequence ID" value="SVA78331.1"/>
    <property type="molecule type" value="Genomic_DNA"/>
</dbReference>
<protein>
    <submittedName>
        <fullName evidence="2">Uncharacterized protein</fullName>
    </submittedName>
</protein>
<name>A0A381YNX8_9ZZZZ</name>
<evidence type="ECO:0000313" key="2">
    <source>
        <dbReference type="EMBL" id="SVA78331.1"/>
    </source>
</evidence>
<keyword evidence="1" id="KW-0472">Membrane</keyword>
<gene>
    <name evidence="2" type="ORF">METZ01_LOCUS131185</name>
</gene>
<accession>A0A381YNX8</accession>
<organism evidence="2">
    <name type="scientific">marine metagenome</name>
    <dbReference type="NCBI Taxonomy" id="408172"/>
    <lineage>
        <taxon>unclassified sequences</taxon>
        <taxon>metagenomes</taxon>
        <taxon>ecological metagenomes</taxon>
    </lineage>
</organism>
<keyword evidence="1" id="KW-1133">Transmembrane helix</keyword>
<feature type="transmembrane region" description="Helical" evidence="1">
    <location>
        <begin position="6"/>
        <end position="21"/>
    </location>
</feature>
<proteinExistence type="predicted"/>
<sequence length="28" mass="3206">MRRAEIVAAILMAVLSVYLMWKSTELPI</sequence>
<reference evidence="2" key="1">
    <citation type="submission" date="2018-05" db="EMBL/GenBank/DDBJ databases">
        <authorList>
            <person name="Lanie J.A."/>
            <person name="Ng W.-L."/>
            <person name="Kazmierczak K.M."/>
            <person name="Andrzejewski T.M."/>
            <person name="Davidsen T.M."/>
            <person name="Wayne K.J."/>
            <person name="Tettelin H."/>
            <person name="Glass J.I."/>
            <person name="Rusch D."/>
            <person name="Podicherti R."/>
            <person name="Tsui H.-C.T."/>
            <person name="Winkler M.E."/>
        </authorList>
    </citation>
    <scope>NUCLEOTIDE SEQUENCE</scope>
</reference>